<dbReference type="Proteomes" id="UP000595847">
    <property type="component" value="Chromosome"/>
</dbReference>
<dbReference type="PANTHER" id="PTHR43087">
    <property type="entry name" value="LYSINE/ARGININE/ORNITHINE TRANSPORT SYSTEM KINASE"/>
    <property type="match status" value="1"/>
</dbReference>
<evidence type="ECO:0000313" key="9">
    <source>
        <dbReference type="Proteomes" id="UP000677234"/>
    </source>
</evidence>
<evidence type="ECO:0000256" key="3">
    <source>
        <dbReference type="ARBA" id="ARBA00022801"/>
    </source>
</evidence>
<name>A0A7T5EKF4_9BACL</name>
<evidence type="ECO:0000313" key="7">
    <source>
        <dbReference type="EMBL" id="QUO41339.1"/>
    </source>
</evidence>
<keyword evidence="9" id="KW-1185">Reference proteome</keyword>
<accession>A0A7T5EKF4</accession>
<dbReference type="InterPro" id="IPR052040">
    <property type="entry name" value="GTPase/Isobutyryl-CoA_mutase"/>
</dbReference>
<protein>
    <submittedName>
        <fullName evidence="6">Methylmalonyl Co-A mutase-associated GTPase MeaB</fullName>
    </submittedName>
</protein>
<dbReference type="CDD" id="cd03114">
    <property type="entry name" value="MMAA-like"/>
    <property type="match status" value="1"/>
</dbReference>
<dbReference type="SUPFAM" id="SSF52540">
    <property type="entry name" value="P-loop containing nucleoside triphosphate hydrolases"/>
    <property type="match status" value="1"/>
</dbReference>
<dbReference type="Gene3D" id="3.40.50.300">
    <property type="entry name" value="P-loop containing nucleotide triphosphate hydrolases"/>
    <property type="match status" value="1"/>
</dbReference>
<dbReference type="InterPro" id="IPR005129">
    <property type="entry name" value="GTPase_ArgK"/>
</dbReference>
<evidence type="ECO:0000256" key="1">
    <source>
        <dbReference type="ARBA" id="ARBA00009625"/>
    </source>
</evidence>
<dbReference type="EMBL" id="CP073708">
    <property type="protein sequence ID" value="QUO41339.1"/>
    <property type="molecule type" value="Genomic_DNA"/>
</dbReference>
<dbReference type="AlphaFoldDB" id="A0A7T5EKF4"/>
<reference evidence="6 8" key="1">
    <citation type="submission" date="2020-12" db="EMBL/GenBank/DDBJ databases">
        <title>strain FJAT-54423T represents a novel species of the genus Brevibacillus.</title>
        <authorList>
            <person name="Tang R."/>
        </authorList>
    </citation>
    <scope>NUCLEOTIDE SEQUENCE [LARGE SCALE GENOMIC DNA]</scope>
    <source>
        <strain evidence="6 8">FJAT-54423</strain>
    </source>
</reference>
<dbReference type="GO" id="GO:0005525">
    <property type="term" value="F:GTP binding"/>
    <property type="evidence" value="ECO:0007669"/>
    <property type="project" value="UniProtKB-KW"/>
</dbReference>
<evidence type="ECO:0000313" key="6">
    <source>
        <dbReference type="EMBL" id="QQE74257.1"/>
    </source>
</evidence>
<evidence type="ECO:0000256" key="2">
    <source>
        <dbReference type="ARBA" id="ARBA00022741"/>
    </source>
</evidence>
<comment type="similarity">
    <text evidence="1">Belongs to the SIMIBI class G3E GTPase family. ArgK/MeaB subfamily.</text>
</comment>
<dbReference type="EMBL" id="CP066308">
    <property type="protein sequence ID" value="QQE74257.1"/>
    <property type="molecule type" value="Genomic_DNA"/>
</dbReference>
<sequence>MHEITRRILAGDVRGAARAITCIENDYPERDQILKELFPHTGRAKLIGITGTPGAGKSSLVDCLIGYLRTQNITVGVVAVDPTSPFTGGALLGDRVRMQNHALDKGVFIRSMGTRGSLGGLSTNTRDAVRVLDAYGCDVILIETVGVGQSELDVMGIADTTAVVLNPGGGDSIQAFKAGIMEIADLFVINKADLPGTEKLQIEVEQMLDLAKHDAPWRPPIVRTISTDGQGMPDLWQEVERHQQFLRETGEAETRRSRHLQEEVLDIVRDRLFQRLLADIQHGGHAEELERVAARDEDPYSAAERIISRWWGKTT</sequence>
<organism evidence="6 8">
    <name type="scientific">Brevibacillus composti</name>
    <dbReference type="NCBI Taxonomy" id="2796470"/>
    <lineage>
        <taxon>Bacteria</taxon>
        <taxon>Bacillati</taxon>
        <taxon>Bacillota</taxon>
        <taxon>Bacilli</taxon>
        <taxon>Bacillales</taxon>
        <taxon>Paenibacillaceae</taxon>
        <taxon>Brevibacillus</taxon>
    </lineage>
</organism>
<dbReference type="RefSeq" id="WP_198827838.1">
    <property type="nucleotide sequence ID" value="NZ_CP066308.1"/>
</dbReference>
<dbReference type="Proteomes" id="UP000677234">
    <property type="component" value="Chromosome"/>
</dbReference>
<dbReference type="KEGG" id="bcop:JD108_20900"/>
<keyword evidence="5" id="KW-0143">Chaperone</keyword>
<dbReference type="GO" id="GO:0003924">
    <property type="term" value="F:GTPase activity"/>
    <property type="evidence" value="ECO:0007669"/>
    <property type="project" value="InterPro"/>
</dbReference>
<dbReference type="PANTHER" id="PTHR43087:SF1">
    <property type="entry name" value="LAO_AO TRANSPORT SYSTEM ATPASE"/>
    <property type="match status" value="1"/>
</dbReference>
<evidence type="ECO:0000313" key="8">
    <source>
        <dbReference type="Proteomes" id="UP000595847"/>
    </source>
</evidence>
<keyword evidence="3" id="KW-0378">Hydrolase</keyword>
<reference evidence="7" key="2">
    <citation type="submission" date="2021-04" db="EMBL/GenBank/DDBJ databases">
        <title>Brevibacillus composti FJAT-54423, complete genome.</title>
        <authorList>
            <person name="Tang R."/>
        </authorList>
    </citation>
    <scope>NUCLEOTIDE SEQUENCE</scope>
    <source>
        <strain evidence="7">FJAT-54424</strain>
    </source>
</reference>
<evidence type="ECO:0000256" key="5">
    <source>
        <dbReference type="ARBA" id="ARBA00023186"/>
    </source>
</evidence>
<dbReference type="Pfam" id="PF03308">
    <property type="entry name" value="MeaB"/>
    <property type="match status" value="1"/>
</dbReference>
<proteinExistence type="inferred from homology"/>
<dbReference type="InterPro" id="IPR027417">
    <property type="entry name" value="P-loop_NTPase"/>
</dbReference>
<dbReference type="NCBIfam" id="TIGR00750">
    <property type="entry name" value="lao"/>
    <property type="match status" value="1"/>
</dbReference>
<keyword evidence="4" id="KW-0342">GTP-binding</keyword>
<evidence type="ECO:0000256" key="4">
    <source>
        <dbReference type="ARBA" id="ARBA00023134"/>
    </source>
</evidence>
<keyword evidence="2" id="KW-0547">Nucleotide-binding</keyword>
<gene>
    <name evidence="6" type="primary">meaB</name>
    <name evidence="6" type="ORF">JD108_20900</name>
    <name evidence="7" type="ORF">KDJ56_20835</name>
</gene>